<name>A0A835W834_9CHLO</name>
<comment type="caution">
    <text evidence="4">The sequence shown here is derived from an EMBL/GenBank/DDBJ whole genome shotgun (WGS) entry which is preliminary data.</text>
</comment>
<feature type="compositionally biased region" description="Basic and acidic residues" evidence="2">
    <location>
        <begin position="82"/>
        <end position="91"/>
    </location>
</feature>
<feature type="domain" description="STI1/HOP DP" evidence="3">
    <location>
        <begin position="142"/>
        <end position="198"/>
    </location>
</feature>
<gene>
    <name evidence="4" type="ORF">HYH02_009450</name>
</gene>
<reference evidence="4" key="1">
    <citation type="journal article" date="2020" name="bioRxiv">
        <title>Comparative genomics of Chlamydomonas.</title>
        <authorList>
            <person name="Craig R.J."/>
            <person name="Hasan A.R."/>
            <person name="Ness R.W."/>
            <person name="Keightley P.D."/>
        </authorList>
    </citation>
    <scope>NUCLEOTIDE SEQUENCE</scope>
    <source>
        <strain evidence="4">CCAP 11/173</strain>
    </source>
</reference>
<accession>A0A835W834</accession>
<feature type="compositionally biased region" description="Basic and acidic residues" evidence="2">
    <location>
        <begin position="201"/>
        <end position="218"/>
    </location>
</feature>
<evidence type="ECO:0000256" key="2">
    <source>
        <dbReference type="SAM" id="MobiDB-lite"/>
    </source>
</evidence>
<dbReference type="Pfam" id="PF17830">
    <property type="entry name" value="STI1-HOP_DP"/>
    <property type="match status" value="1"/>
</dbReference>
<dbReference type="Gene3D" id="1.10.260.100">
    <property type="match status" value="1"/>
</dbReference>
<evidence type="ECO:0000259" key="3">
    <source>
        <dbReference type="Pfam" id="PF17830"/>
    </source>
</evidence>
<evidence type="ECO:0000313" key="5">
    <source>
        <dbReference type="Proteomes" id="UP000613740"/>
    </source>
</evidence>
<keyword evidence="1" id="KW-0677">Repeat</keyword>
<proteinExistence type="predicted"/>
<feature type="region of interest" description="Disordered" evidence="2">
    <location>
        <begin position="67"/>
        <end position="116"/>
    </location>
</feature>
<sequence length="233" mass="25470">MSDIDDDAPPPLSSLAEQVSALKLVGAPGAEAGSTSGQDVPTEASLRVANVVVMPAKPAAAKATPALKKGFFDAPPKRRTKPAAESKPPEKDVEEIPMLRAKPKTVGSGPDIPDFMRLEPDEQAKMYETYKSELVNKLKPTPDMVSAIGKDPELLSYFDDPEVMAAVSDVAANPAAIKKYQDKPKVKAFYAMMGKMMGEKLEKDGFPEQMEKKMKEQQEQLQKQKQQSRRPQL</sequence>
<organism evidence="4 5">
    <name type="scientific">Chlamydomonas schloesseri</name>
    <dbReference type="NCBI Taxonomy" id="2026947"/>
    <lineage>
        <taxon>Eukaryota</taxon>
        <taxon>Viridiplantae</taxon>
        <taxon>Chlorophyta</taxon>
        <taxon>core chlorophytes</taxon>
        <taxon>Chlorophyceae</taxon>
        <taxon>CS clade</taxon>
        <taxon>Chlamydomonadales</taxon>
        <taxon>Chlamydomonadaceae</taxon>
        <taxon>Chlamydomonas</taxon>
    </lineage>
</organism>
<dbReference type="EMBL" id="JAEHOD010000032">
    <property type="protein sequence ID" value="KAG2443035.1"/>
    <property type="molecule type" value="Genomic_DNA"/>
</dbReference>
<dbReference type="Proteomes" id="UP000613740">
    <property type="component" value="Unassembled WGS sequence"/>
</dbReference>
<keyword evidence="5" id="KW-1185">Reference proteome</keyword>
<protein>
    <recommendedName>
        <fullName evidence="3">STI1/HOP DP domain-containing protein</fullName>
    </recommendedName>
</protein>
<evidence type="ECO:0000256" key="1">
    <source>
        <dbReference type="ARBA" id="ARBA00022737"/>
    </source>
</evidence>
<evidence type="ECO:0000313" key="4">
    <source>
        <dbReference type="EMBL" id="KAG2443035.1"/>
    </source>
</evidence>
<dbReference type="InterPro" id="IPR041243">
    <property type="entry name" value="STI1/HOP_DP"/>
</dbReference>
<feature type="region of interest" description="Disordered" evidence="2">
    <location>
        <begin position="201"/>
        <end position="233"/>
    </location>
</feature>
<dbReference type="OrthoDB" id="533763at2759"/>
<dbReference type="AlphaFoldDB" id="A0A835W834"/>